<evidence type="ECO:0000256" key="1">
    <source>
        <dbReference type="SAM" id="MobiDB-lite"/>
    </source>
</evidence>
<sequence length="68" mass="7704">MSGKNKRDGDILKSFQKKYKKNNEETLILNKELNVDKSLQVDTKVNQEGETSDDKSESQVQVSSVDTI</sequence>
<protein>
    <submittedName>
        <fullName evidence="2">Uncharacterized protein</fullName>
    </submittedName>
</protein>
<reference evidence="2 3" key="1">
    <citation type="submission" date="2019-08" db="EMBL/GenBank/DDBJ databases">
        <authorList>
            <person name="Alioto T."/>
            <person name="Alioto T."/>
            <person name="Gomez Garrido J."/>
        </authorList>
    </citation>
    <scope>NUCLEOTIDE SEQUENCE [LARGE SCALE GENOMIC DNA]</scope>
</reference>
<organism evidence="2 3">
    <name type="scientific">Cinara cedri</name>
    <dbReference type="NCBI Taxonomy" id="506608"/>
    <lineage>
        <taxon>Eukaryota</taxon>
        <taxon>Metazoa</taxon>
        <taxon>Ecdysozoa</taxon>
        <taxon>Arthropoda</taxon>
        <taxon>Hexapoda</taxon>
        <taxon>Insecta</taxon>
        <taxon>Pterygota</taxon>
        <taxon>Neoptera</taxon>
        <taxon>Paraneoptera</taxon>
        <taxon>Hemiptera</taxon>
        <taxon>Sternorrhyncha</taxon>
        <taxon>Aphidomorpha</taxon>
        <taxon>Aphidoidea</taxon>
        <taxon>Aphididae</taxon>
        <taxon>Lachninae</taxon>
        <taxon>Cinara</taxon>
    </lineage>
</organism>
<gene>
    <name evidence="2" type="ORF">CINCED_3A019165</name>
</gene>
<name>A0A5E4NQ29_9HEMI</name>
<evidence type="ECO:0000313" key="2">
    <source>
        <dbReference type="EMBL" id="VVC45907.1"/>
    </source>
</evidence>
<accession>A0A5E4NQ29</accession>
<proteinExistence type="predicted"/>
<evidence type="ECO:0000313" key="3">
    <source>
        <dbReference type="Proteomes" id="UP000325440"/>
    </source>
</evidence>
<feature type="compositionally biased region" description="Polar residues" evidence="1">
    <location>
        <begin position="40"/>
        <end position="49"/>
    </location>
</feature>
<dbReference type="AlphaFoldDB" id="A0A5E4NQ29"/>
<keyword evidence="3" id="KW-1185">Reference proteome</keyword>
<feature type="region of interest" description="Disordered" evidence="1">
    <location>
        <begin position="38"/>
        <end position="68"/>
    </location>
</feature>
<dbReference type="Proteomes" id="UP000325440">
    <property type="component" value="Unassembled WGS sequence"/>
</dbReference>
<feature type="compositionally biased region" description="Polar residues" evidence="1">
    <location>
        <begin position="58"/>
        <end position="68"/>
    </location>
</feature>
<dbReference type="EMBL" id="CABPRJ010002419">
    <property type="protein sequence ID" value="VVC45907.1"/>
    <property type="molecule type" value="Genomic_DNA"/>
</dbReference>